<comment type="subcellular location">
    <subcellularLocation>
        <location evidence="5">Nucleus</location>
    </subcellularLocation>
</comment>
<accession>A0A6A4X1D1</accession>
<evidence type="ECO:0000259" key="7">
    <source>
        <dbReference type="PROSITE" id="PS50039"/>
    </source>
</evidence>
<protein>
    <submittedName>
        <fullName evidence="8">Forkhead box protein J3</fullName>
    </submittedName>
</protein>
<dbReference type="PROSITE" id="PS50039">
    <property type="entry name" value="FORK_HEAD_3"/>
    <property type="match status" value="1"/>
</dbReference>
<dbReference type="CDD" id="cd20024">
    <property type="entry name" value="FH_FOXJ2-like"/>
    <property type="match status" value="1"/>
</dbReference>
<evidence type="ECO:0000313" key="9">
    <source>
        <dbReference type="Proteomes" id="UP000440578"/>
    </source>
</evidence>
<feature type="DNA-binding region" description="Fork-head" evidence="5">
    <location>
        <begin position="43"/>
        <end position="136"/>
    </location>
</feature>
<proteinExistence type="predicted"/>
<dbReference type="SMART" id="SM00339">
    <property type="entry name" value="FH"/>
    <property type="match status" value="1"/>
</dbReference>
<dbReference type="InterPro" id="IPR036388">
    <property type="entry name" value="WH-like_DNA-bd_sf"/>
</dbReference>
<comment type="caution">
    <text evidence="8">The sequence shown here is derived from an EMBL/GenBank/DDBJ whole genome shotgun (WGS) entry which is preliminary data.</text>
</comment>
<evidence type="ECO:0000256" key="1">
    <source>
        <dbReference type="ARBA" id="ARBA00023015"/>
    </source>
</evidence>
<dbReference type="PANTHER" id="PTHR46078">
    <property type="entry name" value="FORKHEAD BOX PROTEIN J2 FAMILY MEMBER"/>
    <property type="match status" value="1"/>
</dbReference>
<reference evidence="8 9" key="1">
    <citation type="submission" date="2019-07" db="EMBL/GenBank/DDBJ databases">
        <title>Draft genome assembly of a fouling barnacle, Amphibalanus amphitrite (Darwin, 1854): The first reference genome for Thecostraca.</title>
        <authorList>
            <person name="Kim W."/>
        </authorList>
    </citation>
    <scope>NUCLEOTIDE SEQUENCE [LARGE SCALE GENOMIC DNA]</scope>
    <source>
        <strain evidence="8">SNU_AA5</strain>
        <tissue evidence="8">Soma without cirri and trophi</tissue>
    </source>
</reference>
<evidence type="ECO:0000256" key="2">
    <source>
        <dbReference type="ARBA" id="ARBA00023125"/>
    </source>
</evidence>
<keyword evidence="2 5" id="KW-0238">DNA-binding</keyword>
<dbReference type="InterPro" id="IPR001766">
    <property type="entry name" value="Fork_head_dom"/>
</dbReference>
<dbReference type="GO" id="GO:0000978">
    <property type="term" value="F:RNA polymerase II cis-regulatory region sequence-specific DNA binding"/>
    <property type="evidence" value="ECO:0007669"/>
    <property type="project" value="TreeGrafter"/>
</dbReference>
<dbReference type="Gene3D" id="1.10.10.10">
    <property type="entry name" value="Winged helix-like DNA-binding domain superfamily/Winged helix DNA-binding domain"/>
    <property type="match status" value="1"/>
</dbReference>
<evidence type="ECO:0000256" key="5">
    <source>
        <dbReference type="PROSITE-ProRule" id="PRU00089"/>
    </source>
</evidence>
<dbReference type="InterPro" id="IPR030456">
    <property type="entry name" value="TF_fork_head_CS_2"/>
</dbReference>
<evidence type="ECO:0000313" key="8">
    <source>
        <dbReference type="EMBL" id="KAF0308172.1"/>
    </source>
</evidence>
<keyword evidence="4 5" id="KW-0539">Nucleus</keyword>
<evidence type="ECO:0000256" key="3">
    <source>
        <dbReference type="ARBA" id="ARBA00023163"/>
    </source>
</evidence>
<dbReference type="InterPro" id="IPR018122">
    <property type="entry name" value="TF_fork_head_CS_1"/>
</dbReference>
<feature type="compositionally biased region" description="Polar residues" evidence="6">
    <location>
        <begin position="141"/>
        <end position="150"/>
    </location>
</feature>
<organism evidence="8 9">
    <name type="scientific">Amphibalanus amphitrite</name>
    <name type="common">Striped barnacle</name>
    <name type="synonym">Balanus amphitrite</name>
    <dbReference type="NCBI Taxonomy" id="1232801"/>
    <lineage>
        <taxon>Eukaryota</taxon>
        <taxon>Metazoa</taxon>
        <taxon>Ecdysozoa</taxon>
        <taxon>Arthropoda</taxon>
        <taxon>Crustacea</taxon>
        <taxon>Multicrustacea</taxon>
        <taxon>Cirripedia</taxon>
        <taxon>Thoracica</taxon>
        <taxon>Thoracicalcarea</taxon>
        <taxon>Balanomorpha</taxon>
        <taxon>Balanoidea</taxon>
        <taxon>Balanidae</taxon>
        <taxon>Amphibalaninae</taxon>
        <taxon>Amphibalanus</taxon>
    </lineage>
</organism>
<dbReference type="FunFam" id="1.10.10.10:FF:000135">
    <property type="entry name" value="forkhead box protein G1"/>
    <property type="match status" value="1"/>
</dbReference>
<keyword evidence="3" id="KW-0804">Transcription</keyword>
<keyword evidence="9" id="KW-1185">Reference proteome</keyword>
<dbReference type="PANTHER" id="PTHR46078:SF2">
    <property type="entry name" value="FORK-HEAD DOMAIN-CONTAINING PROTEIN"/>
    <property type="match status" value="1"/>
</dbReference>
<dbReference type="PROSITE" id="PS00658">
    <property type="entry name" value="FORK_HEAD_2"/>
    <property type="match status" value="1"/>
</dbReference>
<dbReference type="GO" id="GO:0005634">
    <property type="term" value="C:nucleus"/>
    <property type="evidence" value="ECO:0007669"/>
    <property type="project" value="UniProtKB-SubCell"/>
</dbReference>
<feature type="region of interest" description="Disordered" evidence="6">
    <location>
        <begin position="115"/>
        <end position="156"/>
    </location>
</feature>
<dbReference type="Pfam" id="PF00250">
    <property type="entry name" value="Forkhead"/>
    <property type="match status" value="1"/>
</dbReference>
<evidence type="ECO:0000256" key="4">
    <source>
        <dbReference type="ARBA" id="ARBA00023242"/>
    </source>
</evidence>
<dbReference type="GO" id="GO:0000981">
    <property type="term" value="F:DNA-binding transcription factor activity, RNA polymerase II-specific"/>
    <property type="evidence" value="ECO:0007669"/>
    <property type="project" value="TreeGrafter"/>
</dbReference>
<name>A0A6A4X1D1_AMPAM</name>
<dbReference type="InterPro" id="IPR036390">
    <property type="entry name" value="WH_DNA-bd_sf"/>
</dbReference>
<gene>
    <name evidence="8" type="primary">FOXJ3</name>
    <name evidence="8" type="ORF">FJT64_020588</name>
</gene>
<dbReference type="InterPro" id="IPR045912">
    <property type="entry name" value="FOXJ2/3-like"/>
</dbReference>
<keyword evidence="1" id="KW-0805">Transcription regulation</keyword>
<evidence type="ECO:0000256" key="6">
    <source>
        <dbReference type="SAM" id="MobiDB-lite"/>
    </source>
</evidence>
<dbReference type="PROSITE" id="PS00657">
    <property type="entry name" value="FORK_HEAD_1"/>
    <property type="match status" value="1"/>
</dbReference>
<dbReference type="OrthoDB" id="10029558at2759"/>
<feature type="domain" description="Fork-head" evidence="7">
    <location>
        <begin position="43"/>
        <end position="136"/>
    </location>
</feature>
<dbReference type="Proteomes" id="UP000440578">
    <property type="component" value="Unassembled WGS sequence"/>
</dbReference>
<sequence length="156" mass="17150">MHQLSAKKSLSQTVAAAAQILDDGRSQIAPADSTGDGPPANGKPPYSYANLISMAIQSSVKQKMTLAEIYEWITENFPYYRDIVSGWKNSVRHNLSLNKCFVKVARTKDDPGKGSYWAIDPTHNPDEAGSSKKRKHAGTRVSGQVPQLDSWSAYRP</sequence>
<dbReference type="AlphaFoldDB" id="A0A6A4X1D1"/>
<dbReference type="PRINTS" id="PR00053">
    <property type="entry name" value="FORKHEAD"/>
</dbReference>
<dbReference type="SUPFAM" id="SSF46785">
    <property type="entry name" value="Winged helix' DNA-binding domain"/>
    <property type="match status" value="1"/>
</dbReference>
<dbReference type="EMBL" id="VIIS01000509">
    <property type="protein sequence ID" value="KAF0308172.1"/>
    <property type="molecule type" value="Genomic_DNA"/>
</dbReference>